<dbReference type="AlphaFoldDB" id="A0A2A2CG05"/>
<feature type="transmembrane region" description="Helical" evidence="1">
    <location>
        <begin position="41"/>
        <end position="63"/>
    </location>
</feature>
<keyword evidence="1" id="KW-1133">Transmembrane helix</keyword>
<evidence type="ECO:0000313" key="2">
    <source>
        <dbReference type="EMBL" id="PAU25742.1"/>
    </source>
</evidence>
<accession>A0A2A2CG05</accession>
<dbReference type="Proteomes" id="UP000218543">
    <property type="component" value="Unassembled WGS sequence"/>
</dbReference>
<sequence>MGKKTDAVRNALEEQMHKINPCNAPETSLRWRIASTLFPECWCCAGLRGFIYGVGAAVLVWWLA</sequence>
<dbReference type="EMBL" id="MRVZ01000012">
    <property type="protein sequence ID" value="PAU25742.1"/>
    <property type="molecule type" value="Genomic_DNA"/>
</dbReference>
<dbReference type="RefSeq" id="WP_095585948.1">
    <property type="nucleotide sequence ID" value="NZ_MRVZ01000012.1"/>
</dbReference>
<keyword evidence="1" id="KW-0812">Transmembrane</keyword>
<reference evidence="2 3" key="1">
    <citation type="submission" date="2016-12" db="EMBL/GenBank/DDBJ databases">
        <title>Real-Time Genomic Investigation Underlying the Public Health Response to a Shiga Toxin-Producing Escherichia Coli O26:H11 Outbreak in a Nursery.</title>
        <authorList>
            <person name="Ferdous M."/>
            <person name="Moran-Gilad J."/>
            <person name="Rossen J.W."/>
            <person name="Gdalevich M."/>
        </authorList>
    </citation>
    <scope>NUCLEOTIDE SEQUENCE [LARGE SCALE GENOMIC DNA]</scope>
    <source>
        <strain evidence="2 3">STEC 514-2</strain>
    </source>
</reference>
<evidence type="ECO:0000256" key="1">
    <source>
        <dbReference type="SAM" id="Phobius"/>
    </source>
</evidence>
<keyword evidence="1" id="KW-0472">Membrane</keyword>
<organism evidence="2 3">
    <name type="scientific">Escherichia coli</name>
    <dbReference type="NCBI Taxonomy" id="562"/>
    <lineage>
        <taxon>Bacteria</taxon>
        <taxon>Pseudomonadati</taxon>
        <taxon>Pseudomonadota</taxon>
        <taxon>Gammaproteobacteria</taxon>
        <taxon>Enterobacterales</taxon>
        <taxon>Enterobacteriaceae</taxon>
        <taxon>Escherichia</taxon>
    </lineage>
</organism>
<proteinExistence type="predicted"/>
<comment type="caution">
    <text evidence="2">The sequence shown here is derived from an EMBL/GenBank/DDBJ whole genome shotgun (WGS) entry which is preliminary data.</text>
</comment>
<name>A0A2A2CG05_ECOLX</name>
<protein>
    <submittedName>
        <fullName evidence="2">Uncharacterized protein</fullName>
    </submittedName>
</protein>
<evidence type="ECO:0000313" key="3">
    <source>
        <dbReference type="Proteomes" id="UP000218543"/>
    </source>
</evidence>
<gene>
    <name evidence="2" type="ORF">BTQ06_04445</name>
</gene>